<dbReference type="EMBL" id="JBHTMM010000207">
    <property type="protein sequence ID" value="MFD1313512.1"/>
    <property type="molecule type" value="Genomic_DNA"/>
</dbReference>
<dbReference type="RefSeq" id="WP_381242348.1">
    <property type="nucleotide sequence ID" value="NZ_JBHSKH010000116.1"/>
</dbReference>
<name>A0ABW3XVB1_9ACTN</name>
<dbReference type="Proteomes" id="UP001597058">
    <property type="component" value="Unassembled WGS sequence"/>
</dbReference>
<sequence>MYISGTGPSGTPNARPSTARAFAHGIVAIGRPAITTDNVVYEELLHFLGNRGLGLRTGACGH</sequence>
<reference evidence="2" key="1">
    <citation type="journal article" date="2019" name="Int. J. Syst. Evol. Microbiol.">
        <title>The Global Catalogue of Microorganisms (GCM) 10K type strain sequencing project: providing services to taxonomists for standard genome sequencing and annotation.</title>
        <authorList>
            <consortium name="The Broad Institute Genomics Platform"/>
            <consortium name="The Broad Institute Genome Sequencing Center for Infectious Disease"/>
            <person name="Wu L."/>
            <person name="Ma J."/>
        </authorList>
    </citation>
    <scope>NUCLEOTIDE SEQUENCE [LARGE SCALE GENOMIC DNA]</scope>
    <source>
        <strain evidence="2">CGMCC 4.7020</strain>
    </source>
</reference>
<comment type="caution">
    <text evidence="1">The sequence shown here is derived from an EMBL/GenBank/DDBJ whole genome shotgun (WGS) entry which is preliminary data.</text>
</comment>
<accession>A0ABW3XVB1</accession>
<keyword evidence="2" id="KW-1185">Reference proteome</keyword>
<gene>
    <name evidence="1" type="ORF">ACFQ5X_48430</name>
</gene>
<protein>
    <submittedName>
        <fullName evidence="1">Uncharacterized protein</fullName>
    </submittedName>
</protein>
<organism evidence="1 2">
    <name type="scientific">Streptomyces kaempferi</name>
    <dbReference type="NCBI Taxonomy" id="333725"/>
    <lineage>
        <taxon>Bacteria</taxon>
        <taxon>Bacillati</taxon>
        <taxon>Actinomycetota</taxon>
        <taxon>Actinomycetes</taxon>
        <taxon>Kitasatosporales</taxon>
        <taxon>Streptomycetaceae</taxon>
        <taxon>Streptomyces</taxon>
    </lineage>
</organism>
<evidence type="ECO:0000313" key="1">
    <source>
        <dbReference type="EMBL" id="MFD1313512.1"/>
    </source>
</evidence>
<proteinExistence type="predicted"/>
<evidence type="ECO:0000313" key="2">
    <source>
        <dbReference type="Proteomes" id="UP001597058"/>
    </source>
</evidence>